<dbReference type="Proteomes" id="UP000451354">
    <property type="component" value="Plasmid pCPRO01"/>
</dbReference>
<protein>
    <submittedName>
        <fullName evidence="1">Uncharacterized protein</fullName>
    </submittedName>
</protein>
<organism evidence="1 2">
    <name type="scientific">Cellulosimicrobium protaetiae</name>
    <dbReference type="NCBI Taxonomy" id="2587808"/>
    <lineage>
        <taxon>Bacteria</taxon>
        <taxon>Bacillati</taxon>
        <taxon>Actinomycetota</taxon>
        <taxon>Actinomycetes</taxon>
        <taxon>Micrococcales</taxon>
        <taxon>Promicromonosporaceae</taxon>
        <taxon>Cellulosimicrobium</taxon>
    </lineage>
</organism>
<dbReference type="OrthoDB" id="9803979at2"/>
<reference evidence="2" key="1">
    <citation type="journal article" date="2022" name="Int. J. Syst. Evol. Microbiol.">
        <title>Cellulosimicrobium protaetiae sp. nov., isolated from the gut of the larva of Protaetia brevitarsis seulensis.</title>
        <authorList>
            <person name="Le Han H."/>
            <person name="Nguyen T.T.H."/>
            <person name="Li Z."/>
            <person name="Shin N.R."/>
            <person name="Kim S.G."/>
        </authorList>
    </citation>
    <scope>NUCLEOTIDE SEQUENCE [LARGE SCALE GENOMIC DNA]</scope>
    <source>
        <strain evidence="2">BI34</strain>
    </source>
</reference>
<keyword evidence="2" id="KW-1185">Reference proteome</keyword>
<name>A0A6M5UJQ0_9MICO</name>
<dbReference type="RefSeq" id="WP_154800632.1">
    <property type="nucleotide sequence ID" value="NZ_CP052758.1"/>
</dbReference>
<dbReference type="KEGG" id="cprt:FIC82_020065"/>
<evidence type="ECO:0000313" key="2">
    <source>
        <dbReference type="Proteomes" id="UP000451354"/>
    </source>
</evidence>
<evidence type="ECO:0000313" key="1">
    <source>
        <dbReference type="EMBL" id="QJW38686.1"/>
    </source>
</evidence>
<keyword evidence="1" id="KW-0614">Plasmid</keyword>
<geneLocation type="plasmid" evidence="1 2">
    <name>pCPRO01</name>
</geneLocation>
<accession>A0A6M5UJQ0</accession>
<proteinExistence type="predicted"/>
<dbReference type="AlphaFoldDB" id="A0A6M5UJQ0"/>
<dbReference type="EMBL" id="CP052758">
    <property type="protein sequence ID" value="QJW38686.1"/>
    <property type="molecule type" value="Genomic_DNA"/>
</dbReference>
<gene>
    <name evidence="1" type="ORF">FIC82_020065</name>
</gene>
<sequence length="192" mass="21383">MDEKTVVPSPVELDGSERFVGVDASVLDFWRFAMNDLRMNNVRGYLAEFLVARAVGASGHRVEWDAYDVLTPDGVRVEVKVRGYLQSWAQKQVRLGSFQIKAADSWDHATGEYRGQQGWNADVYVLCVHTAREHAAYDVLDVAQWEFYVLPRQVVVDRAGAAMSLAWVSEQTGGPTAYAELDRAIKDAAAAE</sequence>